<dbReference type="Pfam" id="PF13715">
    <property type="entry name" value="CarbopepD_reg_2"/>
    <property type="match status" value="1"/>
</dbReference>
<comment type="subcellular location">
    <subcellularLocation>
        <location evidence="1 10">Cell outer membrane</location>
        <topology evidence="1 10">Multi-pass membrane protein</topology>
    </subcellularLocation>
</comment>
<evidence type="ECO:0000256" key="12">
    <source>
        <dbReference type="SAM" id="SignalP"/>
    </source>
</evidence>
<dbReference type="InterPro" id="IPR039426">
    <property type="entry name" value="TonB-dep_rcpt-like"/>
</dbReference>
<comment type="similarity">
    <text evidence="10 11">Belongs to the TonB-dependent receptor family.</text>
</comment>
<dbReference type="Gene3D" id="2.60.40.1120">
    <property type="entry name" value="Carboxypeptidase-like, regulatory domain"/>
    <property type="match status" value="1"/>
</dbReference>
<evidence type="ECO:0000256" key="1">
    <source>
        <dbReference type="ARBA" id="ARBA00004571"/>
    </source>
</evidence>
<evidence type="ECO:0000256" key="10">
    <source>
        <dbReference type="PROSITE-ProRule" id="PRU01360"/>
    </source>
</evidence>
<keyword evidence="7 10" id="KW-0472">Membrane</keyword>
<reference evidence="15" key="1">
    <citation type="submission" date="2022-06" db="EMBL/GenBank/DDBJ databases">
        <title>Solitalea sp. MAHUQ-68 isolated from rhizospheric soil.</title>
        <authorList>
            <person name="Huq M.A."/>
        </authorList>
    </citation>
    <scope>NUCLEOTIDE SEQUENCE</scope>
    <source>
        <strain evidence="15">MAHUQ-68</strain>
    </source>
</reference>
<evidence type="ECO:0000313" key="16">
    <source>
        <dbReference type="Proteomes" id="UP001155182"/>
    </source>
</evidence>
<dbReference type="PANTHER" id="PTHR30069:SF29">
    <property type="entry name" value="HEMOGLOBIN AND HEMOGLOBIN-HAPTOGLOBIN-BINDING PROTEIN 1-RELATED"/>
    <property type="match status" value="1"/>
</dbReference>
<protein>
    <submittedName>
        <fullName evidence="15">TonB-dependent receptor</fullName>
    </submittedName>
</protein>
<feature type="signal peptide" evidence="12">
    <location>
        <begin position="1"/>
        <end position="23"/>
    </location>
</feature>
<evidence type="ECO:0000256" key="11">
    <source>
        <dbReference type="RuleBase" id="RU003357"/>
    </source>
</evidence>
<keyword evidence="8 15" id="KW-0675">Receptor</keyword>
<evidence type="ECO:0000256" key="2">
    <source>
        <dbReference type="ARBA" id="ARBA00022448"/>
    </source>
</evidence>
<dbReference type="GO" id="GO:0009279">
    <property type="term" value="C:cell outer membrane"/>
    <property type="evidence" value="ECO:0007669"/>
    <property type="project" value="UniProtKB-SubCell"/>
</dbReference>
<dbReference type="SUPFAM" id="SSF49464">
    <property type="entry name" value="Carboxypeptidase regulatory domain-like"/>
    <property type="match status" value="1"/>
</dbReference>
<accession>A0A9X2F273</accession>
<dbReference type="GO" id="GO:0044718">
    <property type="term" value="P:siderophore transmembrane transport"/>
    <property type="evidence" value="ECO:0007669"/>
    <property type="project" value="TreeGrafter"/>
</dbReference>
<evidence type="ECO:0000256" key="7">
    <source>
        <dbReference type="ARBA" id="ARBA00023136"/>
    </source>
</evidence>
<dbReference type="Gene3D" id="2.40.170.20">
    <property type="entry name" value="TonB-dependent receptor, beta-barrel domain"/>
    <property type="match status" value="1"/>
</dbReference>
<keyword evidence="6 11" id="KW-0798">TonB box</keyword>
<evidence type="ECO:0000256" key="3">
    <source>
        <dbReference type="ARBA" id="ARBA00022452"/>
    </source>
</evidence>
<evidence type="ECO:0000313" key="15">
    <source>
        <dbReference type="EMBL" id="MCO4293312.1"/>
    </source>
</evidence>
<dbReference type="Gene3D" id="2.170.130.10">
    <property type="entry name" value="TonB-dependent receptor, plug domain"/>
    <property type="match status" value="1"/>
</dbReference>
<dbReference type="Proteomes" id="UP001155182">
    <property type="component" value="Unassembled WGS sequence"/>
</dbReference>
<feature type="domain" description="TonB-dependent receptor-like beta-barrel" evidence="13">
    <location>
        <begin position="248"/>
        <end position="728"/>
    </location>
</feature>
<gene>
    <name evidence="15" type="ORF">NF867_10585</name>
</gene>
<dbReference type="InterPro" id="IPR000531">
    <property type="entry name" value="Beta-barrel_TonB"/>
</dbReference>
<keyword evidence="4 10" id="KW-0812">Transmembrane</keyword>
<dbReference type="EMBL" id="JAMWYS010000035">
    <property type="protein sequence ID" value="MCO4293312.1"/>
    <property type="molecule type" value="Genomic_DNA"/>
</dbReference>
<proteinExistence type="inferred from homology"/>
<feature type="domain" description="TonB-dependent receptor plug" evidence="14">
    <location>
        <begin position="125"/>
        <end position="227"/>
    </location>
</feature>
<evidence type="ECO:0000259" key="13">
    <source>
        <dbReference type="Pfam" id="PF00593"/>
    </source>
</evidence>
<organism evidence="15 16">
    <name type="scientific">Solitalea agri</name>
    <dbReference type="NCBI Taxonomy" id="2953739"/>
    <lineage>
        <taxon>Bacteria</taxon>
        <taxon>Pseudomonadati</taxon>
        <taxon>Bacteroidota</taxon>
        <taxon>Sphingobacteriia</taxon>
        <taxon>Sphingobacteriales</taxon>
        <taxon>Sphingobacteriaceae</taxon>
        <taxon>Solitalea</taxon>
    </lineage>
</organism>
<dbReference type="PROSITE" id="PS52016">
    <property type="entry name" value="TONB_DEPENDENT_REC_3"/>
    <property type="match status" value="1"/>
</dbReference>
<keyword evidence="16" id="KW-1185">Reference proteome</keyword>
<dbReference type="Pfam" id="PF00593">
    <property type="entry name" value="TonB_dep_Rec_b-barrel"/>
    <property type="match status" value="1"/>
</dbReference>
<dbReference type="SUPFAM" id="SSF56935">
    <property type="entry name" value="Porins"/>
    <property type="match status" value="1"/>
</dbReference>
<sequence length="764" mass="83929">MIRHIILILCLVIAVFTYSPAMANSITSISGRVTDKQTGAPIQGANVGISSLKLGATTNNNGEYTLTNVPKAKLLIDVSRMGYKTLTQLVDLTTTSTADFQLEISVIEADEVVVTGSPILGKNSKNSTTIETVTKKDLTQSGATNIIDALKSVPGVSQITTGGAISKPVIRGMGYNRIVTLSNDVKQEGQQWGDEHGIEIDQYSASKVEVLRGPASLFYGSDALGGVINIIDPTVPANGNFSGQFASNYSTNNGLTANNLQFQGNTNGIVYRLNGTYKNAMSFKTPTERVYNSAFNEDDLSGMVGFNKSWGFAHLTYSRFNTKIGLTEGERDNAGNFVDVDGNPVSESDLKSRSMFLPFQHITHQKLTLNSNVNLGKGFLKTTASFQNNQRRELEDSSTDPATYFYLNTYSIDSKYYFEEINGWAPVFGISGTIQNNSNKGEEALIPAYDMYTGGAFAYVKKAWNEFTLDAGIRYDARKLNAKQEYQFNSFNNSFSNISGSVGMTWQLADKLGLKANVGRGFRAPNIAELSADGVHEGTFRYEKGNVNLKQETSLQFDAALNWEGKYVSSSLNGYYNFINDYIYYQNINNEQIDVNGQLYPVYSYVQGNSALRGLEFSLDIHPVDHLHFENSIAYTRGTNNETNTNLPFIPQAKLINTVRYDFEGRKDASISKIFVSAGFETSFKQAKVDPFETTSNGYSVLNSTIGATLRSASGKELLSLYVAGRNLTNTNYIDHLSRFKEIGIAGTARTITFGISVPFSHQH</sequence>
<dbReference type="InterPro" id="IPR012910">
    <property type="entry name" value="Plug_dom"/>
</dbReference>
<dbReference type="InterPro" id="IPR036942">
    <property type="entry name" value="Beta-barrel_TonB_sf"/>
</dbReference>
<evidence type="ECO:0000256" key="8">
    <source>
        <dbReference type="ARBA" id="ARBA00023170"/>
    </source>
</evidence>
<comment type="caution">
    <text evidence="15">The sequence shown here is derived from an EMBL/GenBank/DDBJ whole genome shotgun (WGS) entry which is preliminary data.</text>
</comment>
<dbReference type="AlphaFoldDB" id="A0A9X2F273"/>
<feature type="chain" id="PRO_5040855912" evidence="12">
    <location>
        <begin position="24"/>
        <end position="764"/>
    </location>
</feature>
<evidence type="ECO:0000256" key="5">
    <source>
        <dbReference type="ARBA" id="ARBA00022729"/>
    </source>
</evidence>
<keyword evidence="3 10" id="KW-1134">Transmembrane beta strand</keyword>
<keyword evidence="2 10" id="KW-0813">Transport</keyword>
<dbReference type="PANTHER" id="PTHR30069">
    <property type="entry name" value="TONB-DEPENDENT OUTER MEMBRANE RECEPTOR"/>
    <property type="match status" value="1"/>
</dbReference>
<dbReference type="InterPro" id="IPR037066">
    <property type="entry name" value="Plug_dom_sf"/>
</dbReference>
<keyword evidence="9 10" id="KW-0998">Cell outer membrane</keyword>
<dbReference type="Pfam" id="PF07715">
    <property type="entry name" value="Plug"/>
    <property type="match status" value="1"/>
</dbReference>
<name>A0A9X2F273_9SPHI</name>
<evidence type="ECO:0000256" key="4">
    <source>
        <dbReference type="ARBA" id="ARBA00022692"/>
    </source>
</evidence>
<dbReference type="InterPro" id="IPR008969">
    <property type="entry name" value="CarboxyPept-like_regulatory"/>
</dbReference>
<keyword evidence="5 12" id="KW-0732">Signal</keyword>
<evidence type="ECO:0000259" key="14">
    <source>
        <dbReference type="Pfam" id="PF07715"/>
    </source>
</evidence>
<dbReference type="GO" id="GO:0015344">
    <property type="term" value="F:siderophore uptake transmembrane transporter activity"/>
    <property type="evidence" value="ECO:0007669"/>
    <property type="project" value="TreeGrafter"/>
</dbReference>
<evidence type="ECO:0000256" key="9">
    <source>
        <dbReference type="ARBA" id="ARBA00023237"/>
    </source>
</evidence>
<evidence type="ECO:0000256" key="6">
    <source>
        <dbReference type="ARBA" id="ARBA00023077"/>
    </source>
</evidence>